<dbReference type="EMBL" id="REFZ01000001">
    <property type="protein sequence ID" value="RQH03341.1"/>
    <property type="molecule type" value="Genomic_DNA"/>
</dbReference>
<evidence type="ECO:0000313" key="1">
    <source>
        <dbReference type="EMBL" id="RQH03341.1"/>
    </source>
</evidence>
<proteinExistence type="predicted"/>
<sequence>MTVGGFPSTTIESTRTLGASLEKMTRKRCIRCSEPSTGVRRAGSAGRRPVFRVYSVIATV</sequence>
<accession>A0A3N6MYZ3</accession>
<gene>
    <name evidence="1" type="ORF">EA472_01830</name>
</gene>
<dbReference type="Proteomes" id="UP000281431">
    <property type="component" value="Unassembled WGS sequence"/>
</dbReference>
<dbReference type="AlphaFoldDB" id="A0A3N6MYZ3"/>
<protein>
    <submittedName>
        <fullName evidence="1">Uncharacterized protein</fullName>
    </submittedName>
</protein>
<reference evidence="1 2" key="1">
    <citation type="submission" date="2018-10" db="EMBL/GenBank/DDBJ databases">
        <title>Natrarchaeobius chitinivorans gen. nov., sp. nov., and Natrarchaeobius haloalkaliphilus sp. nov., alkaliphilic, chitin-utilizing haloarchaea from hypersaline alkaline lakes.</title>
        <authorList>
            <person name="Sorokin D.Y."/>
            <person name="Elcheninov A.G."/>
            <person name="Kostrikina N.A."/>
            <person name="Bale N.J."/>
            <person name="Sinninghe Damste J.S."/>
            <person name="Khijniak T.V."/>
            <person name="Kublanov I.V."/>
            <person name="Toshchakov S.V."/>
        </authorList>
    </citation>
    <scope>NUCLEOTIDE SEQUENCE [LARGE SCALE GENOMIC DNA]</scope>
    <source>
        <strain evidence="1 2">AArcht7</strain>
    </source>
</reference>
<evidence type="ECO:0000313" key="2">
    <source>
        <dbReference type="Proteomes" id="UP000281431"/>
    </source>
</evidence>
<keyword evidence="2" id="KW-1185">Reference proteome</keyword>
<name>A0A3N6MYZ3_NATCH</name>
<organism evidence="1 2">
    <name type="scientific">Natrarchaeobius chitinivorans</name>
    <dbReference type="NCBI Taxonomy" id="1679083"/>
    <lineage>
        <taxon>Archaea</taxon>
        <taxon>Methanobacteriati</taxon>
        <taxon>Methanobacteriota</taxon>
        <taxon>Stenosarchaea group</taxon>
        <taxon>Halobacteria</taxon>
        <taxon>Halobacteriales</taxon>
        <taxon>Natrialbaceae</taxon>
        <taxon>Natrarchaeobius</taxon>
    </lineage>
</organism>
<comment type="caution">
    <text evidence="1">The sequence shown here is derived from an EMBL/GenBank/DDBJ whole genome shotgun (WGS) entry which is preliminary data.</text>
</comment>